<feature type="domain" description="RNA polymerase sigma factor 70 region 4 type 2" evidence="6">
    <location>
        <begin position="114"/>
        <end position="160"/>
    </location>
</feature>
<evidence type="ECO:0000313" key="7">
    <source>
        <dbReference type="EMBL" id="MEJ8643687.1"/>
    </source>
</evidence>
<sequence>MNGDGAYLAARFEEQRGHLRAVAERMLGSLTEAQDAVEEARSHLGCRADGGEPSAYDMGGWLTTVVARVCVERLRARNAPGGSAEPSPGPSDGPAAEQEGLLLADSVGLALFVVLEQLAPAERLSFVLHELFGLSFDEIAPIVEGTPAGARQLASRARRRVRGGVSEPDPHAESEPEPEPDAEKGRGQREIVGAFLAAVRDGSFEDLVAVFDPDVVLRVDQAEMALGAGAVARQALVFQRLAPYGRPALVDGTPGVVTIPPGGKAVAVTGFAVGGDRIVAMDVLADPDRLERIDVIVLDN</sequence>
<dbReference type="Gene3D" id="1.10.10.10">
    <property type="entry name" value="Winged helix-like DNA-binding domain superfamily/Winged helix DNA-binding domain"/>
    <property type="match status" value="1"/>
</dbReference>
<keyword evidence="8" id="KW-1185">Reference proteome</keyword>
<dbReference type="PANTHER" id="PTHR30173">
    <property type="entry name" value="SIGMA 19 FACTOR"/>
    <property type="match status" value="1"/>
</dbReference>
<evidence type="ECO:0000256" key="3">
    <source>
        <dbReference type="ARBA" id="ARBA00023082"/>
    </source>
</evidence>
<dbReference type="Pfam" id="PF08281">
    <property type="entry name" value="Sigma70_r4_2"/>
    <property type="match status" value="1"/>
</dbReference>
<reference evidence="7 8" key="1">
    <citation type="submission" date="2024-03" db="EMBL/GenBank/DDBJ databases">
        <title>Novel Streptomyces species of biotechnological and ecological value are a feature of Machair soil.</title>
        <authorList>
            <person name="Prole J.R."/>
            <person name="Goodfellow M."/>
            <person name="Allenby N."/>
            <person name="Ward A.C."/>
        </authorList>
    </citation>
    <scope>NUCLEOTIDE SEQUENCE [LARGE SCALE GENOMIC DNA]</scope>
    <source>
        <strain evidence="7 8">MS1.HAVA.3</strain>
    </source>
</reference>
<dbReference type="SUPFAM" id="SSF88946">
    <property type="entry name" value="Sigma2 domain of RNA polymerase sigma factors"/>
    <property type="match status" value="1"/>
</dbReference>
<dbReference type="Proteomes" id="UP001382904">
    <property type="component" value="Unassembled WGS sequence"/>
</dbReference>
<dbReference type="InterPro" id="IPR013324">
    <property type="entry name" value="RNA_pol_sigma_r3/r4-like"/>
</dbReference>
<evidence type="ECO:0000256" key="1">
    <source>
        <dbReference type="ARBA" id="ARBA00010641"/>
    </source>
</evidence>
<dbReference type="InterPro" id="IPR052704">
    <property type="entry name" value="ECF_Sigma-70_Domain"/>
</dbReference>
<dbReference type="SUPFAM" id="SSF54427">
    <property type="entry name" value="NTF2-like"/>
    <property type="match status" value="1"/>
</dbReference>
<dbReference type="EMBL" id="JBBKAM010000002">
    <property type="protein sequence ID" value="MEJ8643687.1"/>
    <property type="molecule type" value="Genomic_DNA"/>
</dbReference>
<feature type="compositionally biased region" description="Low complexity" evidence="5">
    <location>
        <begin position="79"/>
        <end position="97"/>
    </location>
</feature>
<dbReference type="Gene3D" id="1.10.1740.10">
    <property type="match status" value="1"/>
</dbReference>
<gene>
    <name evidence="7" type="ORF">WKI68_24575</name>
</gene>
<proteinExistence type="inferred from homology"/>
<dbReference type="InterPro" id="IPR036388">
    <property type="entry name" value="WH-like_DNA-bd_sf"/>
</dbReference>
<evidence type="ECO:0000256" key="4">
    <source>
        <dbReference type="ARBA" id="ARBA00023163"/>
    </source>
</evidence>
<organism evidence="7 8">
    <name type="scientific">Streptomyces caledonius</name>
    <dbReference type="NCBI Taxonomy" id="3134107"/>
    <lineage>
        <taxon>Bacteria</taxon>
        <taxon>Bacillati</taxon>
        <taxon>Actinomycetota</taxon>
        <taxon>Actinomycetes</taxon>
        <taxon>Kitasatosporales</taxon>
        <taxon>Streptomycetaceae</taxon>
        <taxon>Streptomyces</taxon>
    </lineage>
</organism>
<name>A0ABU8U740_9ACTN</name>
<evidence type="ECO:0000256" key="2">
    <source>
        <dbReference type="ARBA" id="ARBA00023015"/>
    </source>
</evidence>
<comment type="similarity">
    <text evidence="1">Belongs to the sigma-70 factor family. ECF subfamily.</text>
</comment>
<comment type="caution">
    <text evidence="7">The sequence shown here is derived from an EMBL/GenBank/DDBJ whole genome shotgun (WGS) entry which is preliminary data.</text>
</comment>
<keyword evidence="3" id="KW-0731">Sigma factor</keyword>
<protein>
    <submittedName>
        <fullName evidence="7">Sigma factor-like helix-turn-helix DNA-binding protein</fullName>
    </submittedName>
</protein>
<dbReference type="InterPro" id="IPR013325">
    <property type="entry name" value="RNA_pol_sigma_r2"/>
</dbReference>
<dbReference type="InterPro" id="IPR032710">
    <property type="entry name" value="NTF2-like_dom_sf"/>
</dbReference>
<evidence type="ECO:0000259" key="6">
    <source>
        <dbReference type="Pfam" id="PF08281"/>
    </source>
</evidence>
<feature type="region of interest" description="Disordered" evidence="5">
    <location>
        <begin position="154"/>
        <end position="186"/>
    </location>
</feature>
<keyword evidence="2" id="KW-0805">Transcription regulation</keyword>
<accession>A0ABU8U740</accession>
<evidence type="ECO:0000256" key="5">
    <source>
        <dbReference type="SAM" id="MobiDB-lite"/>
    </source>
</evidence>
<dbReference type="PANTHER" id="PTHR30173:SF43">
    <property type="entry name" value="ECF RNA POLYMERASE SIGMA FACTOR SIGI-RELATED"/>
    <property type="match status" value="1"/>
</dbReference>
<feature type="region of interest" description="Disordered" evidence="5">
    <location>
        <begin position="78"/>
        <end position="97"/>
    </location>
</feature>
<evidence type="ECO:0000313" key="8">
    <source>
        <dbReference type="Proteomes" id="UP001382904"/>
    </source>
</evidence>
<keyword evidence="4" id="KW-0804">Transcription</keyword>
<dbReference type="InterPro" id="IPR013249">
    <property type="entry name" value="RNA_pol_sigma70_r4_t2"/>
</dbReference>
<dbReference type="SUPFAM" id="SSF88659">
    <property type="entry name" value="Sigma3 and sigma4 domains of RNA polymerase sigma factors"/>
    <property type="match status" value="1"/>
</dbReference>